<dbReference type="SMART" id="SM00355">
    <property type="entry name" value="ZnF_C2H2"/>
    <property type="match status" value="3"/>
</dbReference>
<keyword evidence="3" id="KW-0479">Metal-binding</keyword>
<dbReference type="InterPro" id="IPR013087">
    <property type="entry name" value="Znf_C2H2_type"/>
</dbReference>
<dbReference type="PROSITE" id="PS00028">
    <property type="entry name" value="ZINC_FINGER_C2H2_1"/>
    <property type="match status" value="3"/>
</dbReference>
<evidence type="ECO:0000256" key="7">
    <source>
        <dbReference type="ARBA" id="ARBA00023242"/>
    </source>
</evidence>
<dbReference type="GO" id="GO:0008270">
    <property type="term" value="F:zinc ion binding"/>
    <property type="evidence" value="ECO:0007669"/>
    <property type="project" value="UniProtKB-KW"/>
</dbReference>
<keyword evidence="4" id="KW-0677">Repeat</keyword>
<evidence type="ECO:0000313" key="12">
    <source>
        <dbReference type="EMBL" id="ORY93079.1"/>
    </source>
</evidence>
<keyword evidence="5 9" id="KW-0863">Zinc-finger</keyword>
<dbReference type="STRING" id="13706.A0A1X2H3U1"/>
<dbReference type="PANTHER" id="PTHR47257:SF1">
    <property type="entry name" value="PH-RESPONSE TRANSCRIPTION FACTOR PACC_RIM101"/>
    <property type="match status" value="1"/>
</dbReference>
<evidence type="ECO:0000256" key="6">
    <source>
        <dbReference type="ARBA" id="ARBA00022833"/>
    </source>
</evidence>
<comment type="caution">
    <text evidence="12">The sequence shown here is derived from an EMBL/GenBank/DDBJ whole genome shotgun (WGS) entry which is preliminary data.</text>
</comment>
<comment type="similarity">
    <text evidence="8">Belongs to the pacC/RIM101 family.</text>
</comment>
<feature type="region of interest" description="Disordered" evidence="10">
    <location>
        <begin position="468"/>
        <end position="529"/>
    </location>
</feature>
<evidence type="ECO:0000259" key="11">
    <source>
        <dbReference type="PROSITE" id="PS50157"/>
    </source>
</evidence>
<feature type="region of interest" description="Disordered" evidence="10">
    <location>
        <begin position="97"/>
        <end position="162"/>
    </location>
</feature>
<feature type="compositionally biased region" description="Basic and acidic residues" evidence="10">
    <location>
        <begin position="508"/>
        <end position="529"/>
    </location>
</feature>
<evidence type="ECO:0000256" key="4">
    <source>
        <dbReference type="ARBA" id="ARBA00022737"/>
    </source>
</evidence>
<feature type="region of interest" description="Disordered" evidence="10">
    <location>
        <begin position="543"/>
        <end position="605"/>
    </location>
</feature>
<dbReference type="OMA" id="KIHSEQH"/>
<dbReference type="Gene3D" id="3.30.160.60">
    <property type="entry name" value="Classic Zinc Finger"/>
    <property type="match status" value="2"/>
</dbReference>
<sequence>MEDVLHCRWQGCTQTFFDPEIMYSHLTNDHVGRKSTGNLCLTCHWENCDVTVVKRDHITSHLRVHVPLKPHLCQFCNKTFKRPQDLKKHEKIHSEEHITSLRGHHRTSQQNYSQPLTPPRLNPADSPASSTDLFHRHASPTPPRAPVSPPQSTYSEDSWMHSNHSSNLSPITDACDQFAAPPDLKQVQGDFGNTQQLISGLIFPDDMNAGYNADVANRLNMLENMVSTGAISPQDLSLGINNEQQLADINAWLARLSGSIPPSGFEDPKPDMMYNSQPNYMPAPAAAVDPSMTGNSPYTDVMLQSYGNEAAQLGYPAMPEQDLYVRSQPMMNHGYNSQPNMYANVQPDFGAINNTMAQYDYGMQPVPQQIQQQTEQQYMQPMDMGTTGLRHHYTPVPDVASGYFQPELRTAMNYTSSNSKGQRRSAAYPSEGAQTATQTAESVTPTKASATTHESKKEMATLANVFASSSSTADGSQKLKTNDKSTTEDNSSGGSSSSCSRSTDADDENSKQQDKPSKERPASKSLTKDVMDLLVSDLSDLTLQQQKQQDACKASTQSLYPDSAATTQNKQPKKKADTTATTTTATTTNNASSAPSSANVSERHRQLLQQLGKWVNESYARNQQGQKYTSATSPSSVPVQ</sequence>
<dbReference type="EMBL" id="MCGN01000009">
    <property type="protein sequence ID" value="ORY93079.1"/>
    <property type="molecule type" value="Genomic_DNA"/>
</dbReference>
<evidence type="ECO:0000313" key="13">
    <source>
        <dbReference type="Proteomes" id="UP000242180"/>
    </source>
</evidence>
<feature type="compositionally biased region" description="Polar residues" evidence="10">
    <location>
        <begin position="554"/>
        <end position="570"/>
    </location>
</feature>
<protein>
    <recommendedName>
        <fullName evidence="11">C2H2-type domain-containing protein</fullName>
    </recommendedName>
</protein>
<dbReference type="PROSITE" id="PS50157">
    <property type="entry name" value="ZINC_FINGER_C2H2_2"/>
    <property type="match status" value="2"/>
</dbReference>
<dbReference type="InterPro" id="IPR036236">
    <property type="entry name" value="Znf_C2H2_sf"/>
</dbReference>
<keyword evidence="13" id="KW-1185">Reference proteome</keyword>
<proteinExistence type="inferred from homology"/>
<feature type="region of interest" description="Disordered" evidence="10">
    <location>
        <begin position="621"/>
        <end position="640"/>
    </location>
</feature>
<feature type="domain" description="C2H2-type" evidence="11">
    <location>
        <begin position="41"/>
        <end position="70"/>
    </location>
</feature>
<keyword evidence="7" id="KW-0539">Nucleus</keyword>
<dbReference type="SUPFAM" id="SSF57667">
    <property type="entry name" value="beta-beta-alpha zinc fingers"/>
    <property type="match status" value="2"/>
</dbReference>
<gene>
    <name evidence="12" type="ORF">BCR43DRAFT_477997</name>
</gene>
<dbReference type="AlphaFoldDB" id="A0A1X2H3U1"/>
<dbReference type="GO" id="GO:0005634">
    <property type="term" value="C:nucleus"/>
    <property type="evidence" value="ECO:0007669"/>
    <property type="project" value="UniProtKB-SubCell"/>
</dbReference>
<feature type="compositionally biased region" description="Low complexity" evidence="10">
    <location>
        <begin position="491"/>
        <end position="502"/>
    </location>
</feature>
<feature type="compositionally biased region" description="Polar residues" evidence="10">
    <location>
        <begin position="432"/>
        <end position="452"/>
    </location>
</feature>
<dbReference type="PANTHER" id="PTHR47257">
    <property type="entry name" value="PH-RESPONSE TRANSCRIPTION FACTOR PACC/RIM101"/>
    <property type="match status" value="1"/>
</dbReference>
<accession>A0A1X2H3U1</accession>
<keyword evidence="2" id="KW-0678">Repressor</keyword>
<feature type="compositionally biased region" description="Polar residues" evidence="10">
    <location>
        <begin position="153"/>
        <end position="162"/>
    </location>
</feature>
<evidence type="ECO:0000256" key="10">
    <source>
        <dbReference type="SAM" id="MobiDB-lite"/>
    </source>
</evidence>
<evidence type="ECO:0000256" key="3">
    <source>
        <dbReference type="ARBA" id="ARBA00022723"/>
    </source>
</evidence>
<comment type="subcellular location">
    <subcellularLocation>
        <location evidence="1">Nucleus</location>
    </subcellularLocation>
</comment>
<feature type="compositionally biased region" description="Polar residues" evidence="10">
    <location>
        <begin position="468"/>
        <end position="479"/>
    </location>
</feature>
<feature type="compositionally biased region" description="Low complexity" evidence="10">
    <location>
        <begin position="578"/>
        <end position="599"/>
    </location>
</feature>
<dbReference type="OrthoDB" id="6155966at2759"/>
<name>A0A1X2H3U1_SYNRA</name>
<evidence type="ECO:0000256" key="1">
    <source>
        <dbReference type="ARBA" id="ARBA00004123"/>
    </source>
</evidence>
<dbReference type="InterPro" id="IPR050806">
    <property type="entry name" value="pacC/RIM101"/>
</dbReference>
<reference evidence="12 13" key="1">
    <citation type="submission" date="2016-07" db="EMBL/GenBank/DDBJ databases">
        <title>Pervasive Adenine N6-methylation of Active Genes in Fungi.</title>
        <authorList>
            <consortium name="DOE Joint Genome Institute"/>
            <person name="Mondo S.J."/>
            <person name="Dannebaum R.O."/>
            <person name="Kuo R.C."/>
            <person name="Labutti K."/>
            <person name="Haridas S."/>
            <person name="Kuo A."/>
            <person name="Salamov A."/>
            <person name="Ahrendt S.R."/>
            <person name="Lipzen A."/>
            <person name="Sullivan W."/>
            <person name="Andreopoulos W.B."/>
            <person name="Clum A."/>
            <person name="Lindquist E."/>
            <person name="Daum C."/>
            <person name="Ramamoorthy G.K."/>
            <person name="Gryganskyi A."/>
            <person name="Culley D."/>
            <person name="Magnuson J.K."/>
            <person name="James T.Y."/>
            <person name="O'Malley M.A."/>
            <person name="Stajich J.E."/>
            <person name="Spatafora J.W."/>
            <person name="Visel A."/>
            <person name="Grigoriev I.V."/>
        </authorList>
    </citation>
    <scope>NUCLEOTIDE SEQUENCE [LARGE SCALE GENOMIC DNA]</scope>
    <source>
        <strain evidence="12 13">NRRL 2496</strain>
    </source>
</reference>
<dbReference type="GO" id="GO:0045944">
    <property type="term" value="P:positive regulation of transcription by RNA polymerase II"/>
    <property type="evidence" value="ECO:0007669"/>
    <property type="project" value="TreeGrafter"/>
</dbReference>
<dbReference type="Proteomes" id="UP000242180">
    <property type="component" value="Unassembled WGS sequence"/>
</dbReference>
<keyword evidence="6" id="KW-0862">Zinc</keyword>
<dbReference type="InParanoid" id="A0A1X2H3U1"/>
<feature type="compositionally biased region" description="Pro residues" evidence="10">
    <location>
        <begin position="140"/>
        <end position="149"/>
    </location>
</feature>
<feature type="region of interest" description="Disordered" evidence="10">
    <location>
        <begin position="414"/>
        <end position="455"/>
    </location>
</feature>
<organism evidence="12 13">
    <name type="scientific">Syncephalastrum racemosum</name>
    <name type="common">Filamentous fungus</name>
    <dbReference type="NCBI Taxonomy" id="13706"/>
    <lineage>
        <taxon>Eukaryota</taxon>
        <taxon>Fungi</taxon>
        <taxon>Fungi incertae sedis</taxon>
        <taxon>Mucoromycota</taxon>
        <taxon>Mucoromycotina</taxon>
        <taxon>Mucoromycetes</taxon>
        <taxon>Mucorales</taxon>
        <taxon>Syncephalastraceae</taxon>
        <taxon>Syncephalastrum</taxon>
    </lineage>
</organism>
<evidence type="ECO:0000256" key="9">
    <source>
        <dbReference type="PROSITE-ProRule" id="PRU00042"/>
    </source>
</evidence>
<evidence type="ECO:0000256" key="5">
    <source>
        <dbReference type="ARBA" id="ARBA00022771"/>
    </source>
</evidence>
<evidence type="ECO:0000256" key="2">
    <source>
        <dbReference type="ARBA" id="ARBA00022491"/>
    </source>
</evidence>
<feature type="domain" description="C2H2-type" evidence="11">
    <location>
        <begin position="71"/>
        <end position="98"/>
    </location>
</feature>
<evidence type="ECO:0000256" key="8">
    <source>
        <dbReference type="ARBA" id="ARBA00038089"/>
    </source>
</evidence>